<sequence>MNREELIRKWLDHNLNSEEQKAFEQLEDYKDLVQLDGALQSFKSPEFSVDKNYEILNEKLKTKRSSQSWYKPILKIAAILALCFSVYYYTTTLDTTFRTEIATKTTLELPDASEVILNAKSTLVFNKSHWENKREVKLNGEAFFKVAKGEKFDVVTNDGVISVLGTQFNVKQRDNYFEVKCYEGLVGVKTEDHFTELKPGKVFKIIDGKFFADEKEITAQPNWLRGESTFKNTPLKYVIAELENYYNISIKVNHKDATRLYTGGFNHKNLDLALQSITIPLNLSYSKSGTSIVLKRE</sequence>
<keyword evidence="1" id="KW-1133">Transmembrane helix</keyword>
<evidence type="ECO:0000259" key="3">
    <source>
        <dbReference type="Pfam" id="PF16344"/>
    </source>
</evidence>
<dbReference type="PIRSF" id="PIRSF018266">
    <property type="entry name" value="FecR"/>
    <property type="match status" value="1"/>
</dbReference>
<feature type="domain" description="Protein FecR C-terminal" evidence="3">
    <location>
        <begin position="229"/>
        <end position="293"/>
    </location>
</feature>
<name>A0ABU5EPB2_9FLAO</name>
<dbReference type="InterPro" id="IPR032508">
    <property type="entry name" value="FecR_C"/>
</dbReference>
<dbReference type="Pfam" id="PF16344">
    <property type="entry name" value="FecR_C"/>
    <property type="match status" value="1"/>
</dbReference>
<evidence type="ECO:0000313" key="4">
    <source>
        <dbReference type="EMBL" id="MDY2587535.1"/>
    </source>
</evidence>
<dbReference type="PANTHER" id="PTHR30273:SF2">
    <property type="entry name" value="PROTEIN FECR"/>
    <property type="match status" value="1"/>
</dbReference>
<keyword evidence="1" id="KW-0472">Membrane</keyword>
<dbReference type="Pfam" id="PF04773">
    <property type="entry name" value="FecR"/>
    <property type="match status" value="1"/>
</dbReference>
<comment type="caution">
    <text evidence="4">The sequence shown here is derived from an EMBL/GenBank/DDBJ whole genome shotgun (WGS) entry which is preliminary data.</text>
</comment>
<keyword evidence="1" id="KW-0812">Transmembrane</keyword>
<organism evidence="4 5">
    <name type="scientific">Winogradskyella aquimaris</name>
    <dbReference type="NCBI Taxonomy" id="864074"/>
    <lineage>
        <taxon>Bacteria</taxon>
        <taxon>Pseudomonadati</taxon>
        <taxon>Bacteroidota</taxon>
        <taxon>Flavobacteriia</taxon>
        <taxon>Flavobacteriales</taxon>
        <taxon>Flavobacteriaceae</taxon>
        <taxon>Winogradskyella</taxon>
    </lineage>
</organism>
<protein>
    <submittedName>
        <fullName evidence="4">FecR domain-containing protein</fullName>
    </submittedName>
</protein>
<feature type="domain" description="FecR protein" evidence="2">
    <location>
        <begin position="96"/>
        <end position="186"/>
    </location>
</feature>
<keyword evidence="5" id="KW-1185">Reference proteome</keyword>
<accession>A0ABU5EPB2</accession>
<gene>
    <name evidence="4" type="ORF">SNF14_09310</name>
</gene>
<evidence type="ECO:0000313" key="5">
    <source>
        <dbReference type="Proteomes" id="UP001285855"/>
    </source>
</evidence>
<feature type="transmembrane region" description="Helical" evidence="1">
    <location>
        <begin position="69"/>
        <end position="89"/>
    </location>
</feature>
<dbReference type="Gene3D" id="2.60.120.1440">
    <property type="match status" value="1"/>
</dbReference>
<evidence type="ECO:0000259" key="2">
    <source>
        <dbReference type="Pfam" id="PF04773"/>
    </source>
</evidence>
<dbReference type="InterPro" id="IPR012373">
    <property type="entry name" value="Ferrdict_sens_TM"/>
</dbReference>
<proteinExistence type="predicted"/>
<dbReference type="RefSeq" id="WP_320555889.1">
    <property type="nucleotide sequence ID" value="NZ_JAXDAE010000008.1"/>
</dbReference>
<dbReference type="Proteomes" id="UP001285855">
    <property type="component" value="Unassembled WGS sequence"/>
</dbReference>
<dbReference type="PANTHER" id="PTHR30273">
    <property type="entry name" value="PERIPLASMIC SIGNAL SENSOR AND SIGMA FACTOR ACTIVATOR FECR-RELATED"/>
    <property type="match status" value="1"/>
</dbReference>
<evidence type="ECO:0000256" key="1">
    <source>
        <dbReference type="SAM" id="Phobius"/>
    </source>
</evidence>
<reference evidence="4 5" key="1">
    <citation type="submission" date="2023-11" db="EMBL/GenBank/DDBJ databases">
        <title>Winogradskyella pelagius sp. nov., isolated from coastal sediment.</title>
        <authorList>
            <person name="Li F."/>
        </authorList>
    </citation>
    <scope>NUCLEOTIDE SEQUENCE [LARGE SCALE GENOMIC DNA]</scope>
    <source>
        <strain evidence="4 5">KCTC 23502</strain>
    </source>
</reference>
<dbReference type="EMBL" id="JAXDAE010000008">
    <property type="protein sequence ID" value="MDY2587535.1"/>
    <property type="molecule type" value="Genomic_DNA"/>
</dbReference>
<dbReference type="InterPro" id="IPR006860">
    <property type="entry name" value="FecR"/>
</dbReference>
<dbReference type="Gene3D" id="3.55.50.30">
    <property type="match status" value="1"/>
</dbReference>